<proteinExistence type="predicted"/>
<accession>A0A5Q6PG35</accession>
<name>A0A5Q6PG35_VIBCL</name>
<sequence length="126" mass="14770">MKNINLNVFKSELKTKITKERYLEIVDSFKAIAKKAKSHKCESSMELYVLNALIRGKSVAKVTHNVNSLKYKNAEKNIYDYLNGKEYRFKYSFEGRIPYVLDEAFGLTQEERDLIYIIAIKSKEFN</sequence>
<comment type="caution">
    <text evidence="1">The sequence shown here is derived from an EMBL/GenBank/DDBJ whole genome shotgun (WGS) entry which is preliminary data.</text>
</comment>
<dbReference type="Proteomes" id="UP000323225">
    <property type="component" value="Unassembled WGS sequence"/>
</dbReference>
<evidence type="ECO:0000313" key="2">
    <source>
        <dbReference type="Proteomes" id="UP000323225"/>
    </source>
</evidence>
<protein>
    <submittedName>
        <fullName evidence="1">Uncharacterized protein</fullName>
    </submittedName>
</protein>
<evidence type="ECO:0000313" key="1">
    <source>
        <dbReference type="EMBL" id="KAA1253660.1"/>
    </source>
</evidence>
<dbReference type="AlphaFoldDB" id="A0A5Q6PG35"/>
<reference evidence="1 2" key="1">
    <citation type="submission" date="2019-09" db="EMBL/GenBank/DDBJ databases">
        <authorList>
            <person name="Kritzky A."/>
            <person name="Schelkanova E.Y."/>
            <person name="Alkhova Z.V."/>
            <person name="Smirnova N.I."/>
        </authorList>
    </citation>
    <scope>NUCLEOTIDE SEQUENCE [LARGE SCALE GENOMIC DNA]</scope>
    <source>
        <strain evidence="1 2">M1526</strain>
    </source>
</reference>
<dbReference type="EMBL" id="VUAA01000019">
    <property type="protein sequence ID" value="KAA1253660.1"/>
    <property type="molecule type" value="Genomic_DNA"/>
</dbReference>
<gene>
    <name evidence="1" type="ORF">F0M16_16420</name>
</gene>
<organism evidence="1 2">
    <name type="scientific">Vibrio cholerae</name>
    <dbReference type="NCBI Taxonomy" id="666"/>
    <lineage>
        <taxon>Bacteria</taxon>
        <taxon>Pseudomonadati</taxon>
        <taxon>Pseudomonadota</taxon>
        <taxon>Gammaproteobacteria</taxon>
        <taxon>Vibrionales</taxon>
        <taxon>Vibrionaceae</taxon>
        <taxon>Vibrio</taxon>
    </lineage>
</organism>